<dbReference type="Proteomes" id="UP000183843">
    <property type="component" value="Unassembled WGS sequence"/>
</dbReference>
<accession>A0A1I0VR67</accession>
<name>A0A1I0VR67_SELRU</name>
<reference evidence="1 2" key="1">
    <citation type="submission" date="2016-10" db="EMBL/GenBank/DDBJ databases">
        <authorList>
            <person name="de Groot N.N."/>
        </authorList>
    </citation>
    <scope>NUCLEOTIDE SEQUENCE [LARGE SCALE GENOMIC DNA]</scope>
    <source>
        <strain evidence="1 2">L14</strain>
    </source>
</reference>
<dbReference type="RefSeq" id="WP_074813090.1">
    <property type="nucleotide sequence ID" value="NZ_FOJX01000001.1"/>
</dbReference>
<protein>
    <submittedName>
        <fullName evidence="1">Uncharacterized protein</fullName>
    </submittedName>
</protein>
<sequence>MAQLKVNDFKGTVALVNLVKNYEKWKGCDPALREYELYEACRGYWPKHANYMSGLGVDTVFVVHKGVILEIFKVQDWYDAGSTMRHPKYVDGQVDSARCEFVGTIVNDTTLIEKYKGNTVNFFDPPKRYPIRIIRDGVFVTERDSKVLSKDNQIKFKSLMERLVGDTLPDKISESMGGLQKSCEEIQAALPNGVELCVGIKNGYDASPFCFSGGEKLAELAFIGLNPGRPLSEWIKLTENTTWQELADFCAPAEGLKESQYNAYQCLSKEGVKNHFYQNVFLTSYALLGDSGKIFDDIPTARKEIGNDKKFTEAFLHHFDKHPVLNCEMLPYKSISMSYSSDKLVGDNKYMDYVRGMLELILAKTKDDAYVIFQGGVESVKEVLNKFTDMGLGENIWKEEEFFSQSKNQKGERTKNKLFFAHWQGKRTIILTPVRKAQVGGYKYSLTDLVTRLKEYRSK</sequence>
<evidence type="ECO:0000313" key="2">
    <source>
        <dbReference type="Proteomes" id="UP000183843"/>
    </source>
</evidence>
<evidence type="ECO:0000313" key="1">
    <source>
        <dbReference type="EMBL" id="SFA78834.1"/>
    </source>
</evidence>
<dbReference type="AlphaFoldDB" id="A0A1I0VR67"/>
<gene>
    <name evidence="1" type="ORF">SAMN05216587_101872</name>
</gene>
<dbReference type="EMBL" id="FOJX01000001">
    <property type="protein sequence ID" value="SFA78834.1"/>
    <property type="molecule type" value="Genomic_DNA"/>
</dbReference>
<organism evidence="1 2">
    <name type="scientific">Selenomonas ruminantium</name>
    <dbReference type="NCBI Taxonomy" id="971"/>
    <lineage>
        <taxon>Bacteria</taxon>
        <taxon>Bacillati</taxon>
        <taxon>Bacillota</taxon>
        <taxon>Negativicutes</taxon>
        <taxon>Selenomonadales</taxon>
        <taxon>Selenomonadaceae</taxon>
        <taxon>Selenomonas</taxon>
    </lineage>
</organism>
<proteinExistence type="predicted"/>